<dbReference type="Proteomes" id="UP001341840">
    <property type="component" value="Unassembled WGS sequence"/>
</dbReference>
<evidence type="ECO:0000256" key="1">
    <source>
        <dbReference type="SAM" id="MobiDB-lite"/>
    </source>
</evidence>
<proteinExistence type="predicted"/>
<dbReference type="EMBL" id="JASCZI010182474">
    <property type="protein sequence ID" value="MED6187991.1"/>
    <property type="molecule type" value="Genomic_DNA"/>
</dbReference>
<evidence type="ECO:0000313" key="3">
    <source>
        <dbReference type="Proteomes" id="UP001341840"/>
    </source>
</evidence>
<name>A0ABU6WSZ2_9FABA</name>
<sequence>MKERFKEVLQLCHEALESEEEEEEEEERKEEEEKEEEGKVRGGGEEEELGECVVADYDNNNEVPPQDNDNLKGEEEAVSVEWADKCLRVIFRCPCGKGYEVLLSENTCYYKLV</sequence>
<comment type="caution">
    <text evidence="2">The sequence shown here is derived from an EMBL/GenBank/DDBJ whole genome shotgun (WGS) entry which is preliminary data.</text>
</comment>
<evidence type="ECO:0000313" key="2">
    <source>
        <dbReference type="EMBL" id="MED6187991.1"/>
    </source>
</evidence>
<gene>
    <name evidence="2" type="ORF">PIB30_116818</name>
</gene>
<organism evidence="2 3">
    <name type="scientific">Stylosanthes scabra</name>
    <dbReference type="NCBI Taxonomy" id="79078"/>
    <lineage>
        <taxon>Eukaryota</taxon>
        <taxon>Viridiplantae</taxon>
        <taxon>Streptophyta</taxon>
        <taxon>Embryophyta</taxon>
        <taxon>Tracheophyta</taxon>
        <taxon>Spermatophyta</taxon>
        <taxon>Magnoliopsida</taxon>
        <taxon>eudicotyledons</taxon>
        <taxon>Gunneridae</taxon>
        <taxon>Pentapetalae</taxon>
        <taxon>rosids</taxon>
        <taxon>fabids</taxon>
        <taxon>Fabales</taxon>
        <taxon>Fabaceae</taxon>
        <taxon>Papilionoideae</taxon>
        <taxon>50 kb inversion clade</taxon>
        <taxon>dalbergioids sensu lato</taxon>
        <taxon>Dalbergieae</taxon>
        <taxon>Pterocarpus clade</taxon>
        <taxon>Stylosanthes</taxon>
    </lineage>
</organism>
<feature type="region of interest" description="Disordered" evidence="1">
    <location>
        <begin position="14"/>
        <end position="74"/>
    </location>
</feature>
<keyword evidence="3" id="KW-1185">Reference proteome</keyword>
<protein>
    <submittedName>
        <fullName evidence="2">Uncharacterized protein</fullName>
    </submittedName>
</protein>
<accession>A0ABU6WSZ2</accession>
<reference evidence="2 3" key="1">
    <citation type="journal article" date="2023" name="Plants (Basel)">
        <title>Bridging the Gap: Combining Genomics and Transcriptomics Approaches to Understand Stylosanthes scabra, an Orphan Legume from the Brazilian Caatinga.</title>
        <authorList>
            <person name="Ferreira-Neto J.R.C."/>
            <person name="da Silva M.D."/>
            <person name="Binneck E."/>
            <person name="de Melo N.F."/>
            <person name="da Silva R.H."/>
            <person name="de Melo A.L.T.M."/>
            <person name="Pandolfi V."/>
            <person name="Bustamante F.O."/>
            <person name="Brasileiro-Vidal A.C."/>
            <person name="Benko-Iseppon A.M."/>
        </authorList>
    </citation>
    <scope>NUCLEOTIDE SEQUENCE [LARGE SCALE GENOMIC DNA]</scope>
    <source>
        <tissue evidence="2">Leaves</tissue>
    </source>
</reference>
<feature type="compositionally biased region" description="Acidic residues" evidence="1">
    <location>
        <begin position="17"/>
        <end position="35"/>
    </location>
</feature>